<dbReference type="KEGG" id="tkr:C7K43_06920"/>
<dbReference type="EMBL" id="BKBO01000009">
    <property type="protein sequence ID" value="GEQ48922.1"/>
    <property type="molecule type" value="Genomic_DNA"/>
</dbReference>
<evidence type="ECO:0000313" key="5">
    <source>
        <dbReference type="Proteomes" id="UP000886607"/>
    </source>
</evidence>
<name>A0AAN4RLL1_9ENTE</name>
<reference evidence="3" key="1">
    <citation type="submission" date="2019-08" db="EMBL/GenBank/DDBJ databases">
        <authorList>
            <person name="Ishikawa M."/>
            <person name="Suzuki T."/>
            <person name="Matsutani M."/>
        </authorList>
    </citation>
    <scope>NUCLEOTIDE SEQUENCE</scope>
    <source>
        <strain evidence="3">7C1</strain>
        <strain evidence="2">8C4</strain>
    </source>
</reference>
<dbReference type="EMBL" id="BKBQ01000010">
    <property type="protein sequence ID" value="GEQ54045.1"/>
    <property type="molecule type" value="Genomic_DNA"/>
</dbReference>
<keyword evidence="1" id="KW-1133">Transmembrane helix</keyword>
<gene>
    <name evidence="2" type="ORF">TK11N_07740</name>
    <name evidence="3" type="ORF">TK2N_08890</name>
</gene>
<accession>A0AAN4RLL1</accession>
<dbReference type="AlphaFoldDB" id="A0AAN4RLL1"/>
<comment type="caution">
    <text evidence="3">The sequence shown here is derived from an EMBL/GenBank/DDBJ whole genome shotgun (WGS) entry which is preliminary data.</text>
</comment>
<dbReference type="Proteomes" id="UP000886597">
    <property type="component" value="Unassembled WGS sequence"/>
</dbReference>
<dbReference type="Proteomes" id="UP000886607">
    <property type="component" value="Unassembled WGS sequence"/>
</dbReference>
<evidence type="ECO:0000256" key="1">
    <source>
        <dbReference type="SAM" id="Phobius"/>
    </source>
</evidence>
<keyword evidence="5" id="KW-1185">Reference proteome</keyword>
<feature type="transmembrane region" description="Helical" evidence="1">
    <location>
        <begin position="6"/>
        <end position="24"/>
    </location>
</feature>
<evidence type="ECO:0000313" key="2">
    <source>
        <dbReference type="EMBL" id="GEQ48922.1"/>
    </source>
</evidence>
<organism evidence="3 4">
    <name type="scientific">Tetragenococcus koreensis</name>
    <dbReference type="NCBI Taxonomy" id="290335"/>
    <lineage>
        <taxon>Bacteria</taxon>
        <taxon>Bacillati</taxon>
        <taxon>Bacillota</taxon>
        <taxon>Bacilli</taxon>
        <taxon>Lactobacillales</taxon>
        <taxon>Enterococcaceae</taxon>
        <taxon>Tetragenococcus</taxon>
    </lineage>
</organism>
<proteinExistence type="predicted"/>
<reference evidence="3" key="2">
    <citation type="journal article" date="2020" name="Int. Dairy J.">
        <title>Lactic acid bacterial diversity in Brie cheese focusing on salt concentration and pH of isolation medium and characterisation of halophilic and alkaliphilic lactic acid bacterial isolates.</title>
        <authorList>
            <person name="Unno R."/>
            <person name="Matsutani M."/>
            <person name="Suzuki T."/>
            <person name="Kodama K."/>
            <person name="Matsushita H."/>
            <person name="Yamasato K."/>
            <person name="Koizumi Y."/>
            <person name="Ishikawa M."/>
        </authorList>
    </citation>
    <scope>NUCLEOTIDE SEQUENCE</scope>
    <source>
        <strain evidence="3">7C1</strain>
        <strain evidence="2">8C4</strain>
    </source>
</reference>
<keyword evidence="1" id="KW-0472">Membrane</keyword>
<dbReference type="GeneID" id="69985674"/>
<evidence type="ECO:0000313" key="4">
    <source>
        <dbReference type="Proteomes" id="UP000886597"/>
    </source>
</evidence>
<dbReference type="InterPro" id="IPR049982">
    <property type="entry name" value="EF0163-like"/>
</dbReference>
<dbReference type="NCBIfam" id="NF042930">
    <property type="entry name" value="EF0163_fam"/>
    <property type="match status" value="1"/>
</dbReference>
<keyword evidence="1" id="KW-0812">Transmembrane</keyword>
<evidence type="ECO:0000313" key="3">
    <source>
        <dbReference type="EMBL" id="GEQ54045.1"/>
    </source>
</evidence>
<protein>
    <submittedName>
        <fullName evidence="3">Uncharacterized protein</fullName>
    </submittedName>
</protein>
<dbReference type="RefSeq" id="WP_124006197.1">
    <property type="nucleotide sequence ID" value="NZ_BJYN01000012.1"/>
</dbReference>
<sequence>MRKRQILLWVAGIILFVISVFYLIRLSQREDDFFLEETTEAISETSETTTNSTEQNTTPQTILESFGENWLNFSSITERNQQVKDYMTEDAIKNSQLDSESEEERESTGMIKTITQDIEHPQKYILLGEETTQGETEEVILEIDLTDDPSPKISHFEFNYKE</sequence>